<evidence type="ECO:0000313" key="3">
    <source>
        <dbReference type="EMBL" id="KAJ5067047.1"/>
    </source>
</evidence>
<dbReference type="Proteomes" id="UP001149090">
    <property type="component" value="Unassembled WGS sequence"/>
</dbReference>
<sequence length="201" mass="23274">MSKNKIKIQVGDKFKLIEFDRNQSFQQLIQAISNQTNMKNIRFLQYIDDEKDWIHMTSDIELKEAFDSFGGEYLTIKFQGELAEKIQEQPKSTEEISITIIPINEDSKLELKRGQQKQFRWLISNQGTENIEGDVAFTFVGGDKLSKQEQIHVEKLSPKEPIEISVNVEAPQKTGRFISFWRIKIAGESYGNKGWIDLTVK</sequence>
<reference evidence="3" key="1">
    <citation type="submission" date="2022-10" db="EMBL/GenBank/DDBJ databases">
        <title>Novel sulphate-reducing endosymbionts in the free-living metamonad Anaeramoeba.</title>
        <authorList>
            <person name="Jerlstrom-Hultqvist J."/>
            <person name="Cepicka I."/>
            <person name="Gallot-Lavallee L."/>
            <person name="Salas-Leiva D."/>
            <person name="Curtis B.A."/>
            <person name="Zahonova K."/>
            <person name="Pipaliya S."/>
            <person name="Dacks J."/>
            <person name="Roger A.J."/>
        </authorList>
    </citation>
    <scope>NUCLEOTIDE SEQUENCE</scope>
    <source>
        <strain evidence="3">BMAN</strain>
    </source>
</reference>
<dbReference type="Pfam" id="PF00564">
    <property type="entry name" value="PB1"/>
    <property type="match status" value="1"/>
</dbReference>
<dbReference type="PANTHER" id="PTHR20930">
    <property type="entry name" value="OVARIAN CARCINOMA ANTIGEN CA125-RELATED"/>
    <property type="match status" value="1"/>
</dbReference>
<protein>
    <submittedName>
        <fullName evidence="3">Ovarian carcinoma antigen</fullName>
    </submittedName>
</protein>
<dbReference type="AlphaFoldDB" id="A0A9Q0R4I0"/>
<evidence type="ECO:0000313" key="4">
    <source>
        <dbReference type="Proteomes" id="UP001149090"/>
    </source>
</evidence>
<comment type="caution">
    <text evidence="3">The sequence shown here is derived from an EMBL/GenBank/DDBJ whole genome shotgun (WGS) entry which is preliminary data.</text>
</comment>
<proteinExistence type="predicted"/>
<dbReference type="Gene3D" id="2.60.40.10">
    <property type="entry name" value="Immunoglobulins"/>
    <property type="match status" value="1"/>
</dbReference>
<evidence type="ECO:0000259" key="2">
    <source>
        <dbReference type="Pfam" id="PF16158"/>
    </source>
</evidence>
<dbReference type="PANTHER" id="PTHR20930:SF0">
    <property type="entry name" value="PROTEIN ILRUN"/>
    <property type="match status" value="1"/>
</dbReference>
<dbReference type="OrthoDB" id="661148at2759"/>
<feature type="domain" description="PB1" evidence="1">
    <location>
        <begin position="5"/>
        <end position="68"/>
    </location>
</feature>
<dbReference type="Gene3D" id="3.10.20.90">
    <property type="entry name" value="Phosphatidylinositol 3-kinase Catalytic Subunit, Chain A, domain 1"/>
    <property type="match status" value="1"/>
</dbReference>
<dbReference type="EMBL" id="JAPDFW010000135">
    <property type="protein sequence ID" value="KAJ5067047.1"/>
    <property type="molecule type" value="Genomic_DNA"/>
</dbReference>
<keyword evidence="4" id="KW-1185">Reference proteome</keyword>
<dbReference type="Pfam" id="PF16158">
    <property type="entry name" value="N_BRCA1_IG"/>
    <property type="match status" value="1"/>
</dbReference>
<dbReference type="InterPro" id="IPR032350">
    <property type="entry name" value="Nbr1_FW"/>
</dbReference>
<dbReference type="CDD" id="cd14947">
    <property type="entry name" value="NBR1_like"/>
    <property type="match status" value="1"/>
</dbReference>
<dbReference type="InterPro" id="IPR013783">
    <property type="entry name" value="Ig-like_fold"/>
</dbReference>
<organism evidence="3 4">
    <name type="scientific">Anaeramoeba ignava</name>
    <name type="common">Anaerobic marine amoeba</name>
    <dbReference type="NCBI Taxonomy" id="1746090"/>
    <lineage>
        <taxon>Eukaryota</taxon>
        <taxon>Metamonada</taxon>
        <taxon>Anaeramoebidae</taxon>
        <taxon>Anaeramoeba</taxon>
    </lineage>
</organism>
<name>A0A9Q0R4I0_ANAIG</name>
<dbReference type="CDD" id="cd05992">
    <property type="entry name" value="PB1"/>
    <property type="match status" value="1"/>
</dbReference>
<feature type="domain" description="Nbr1 FW" evidence="2">
    <location>
        <begin position="111"/>
        <end position="200"/>
    </location>
</feature>
<gene>
    <name evidence="3" type="ORF">M0811_13309</name>
</gene>
<evidence type="ECO:0000259" key="1">
    <source>
        <dbReference type="Pfam" id="PF00564"/>
    </source>
</evidence>
<accession>A0A9Q0R4I0</accession>
<dbReference type="SUPFAM" id="SSF54277">
    <property type="entry name" value="CAD &amp; PB1 domains"/>
    <property type="match status" value="1"/>
</dbReference>
<dbReference type="InterPro" id="IPR000270">
    <property type="entry name" value="PB1_dom"/>
</dbReference>